<feature type="signal peptide" evidence="2">
    <location>
        <begin position="1"/>
        <end position="35"/>
    </location>
</feature>
<reference evidence="3 4" key="1">
    <citation type="submission" date="2017-12" db="EMBL/GenBank/DDBJ databases">
        <title>Population genomics insights into the ecological differentiation and adaptive evolution in streptomycetes.</title>
        <authorList>
            <person name="Li Y."/>
            <person name="Huang Y."/>
        </authorList>
    </citation>
    <scope>NUCLEOTIDE SEQUENCE [LARGE SCALE GENOMIC DNA]</scope>
    <source>
        <strain evidence="3 4">NBRC 100770</strain>
    </source>
</reference>
<feature type="chain" id="PRO_5034855984" description="FlgD Ig-like domain-containing protein" evidence="2">
    <location>
        <begin position="36"/>
        <end position="1018"/>
    </location>
</feature>
<evidence type="ECO:0000256" key="1">
    <source>
        <dbReference type="ARBA" id="ARBA00022729"/>
    </source>
</evidence>
<evidence type="ECO:0000313" key="4">
    <source>
        <dbReference type="Proteomes" id="UP000292693"/>
    </source>
</evidence>
<organism evidence="3 4">
    <name type="scientific">Streptomyces albidoflavus</name>
    <dbReference type="NCBI Taxonomy" id="1886"/>
    <lineage>
        <taxon>Bacteria</taxon>
        <taxon>Bacillati</taxon>
        <taxon>Actinomycetota</taxon>
        <taxon>Actinomycetes</taxon>
        <taxon>Kitasatosporales</taxon>
        <taxon>Streptomycetaceae</taxon>
        <taxon>Streptomyces</taxon>
        <taxon>Streptomyces albidoflavus group</taxon>
    </lineage>
</organism>
<proteinExistence type="predicted"/>
<accession>A0A8G1ZQL7</accession>
<keyword evidence="1 2" id="KW-0732">Signal</keyword>
<evidence type="ECO:0000256" key="2">
    <source>
        <dbReference type="SAM" id="SignalP"/>
    </source>
</evidence>
<dbReference type="Gene3D" id="2.130.10.130">
    <property type="entry name" value="Integrin alpha, N-terminal"/>
    <property type="match status" value="1"/>
</dbReference>
<dbReference type="Proteomes" id="UP000292693">
    <property type="component" value="Unassembled WGS sequence"/>
</dbReference>
<dbReference type="GeneID" id="97268590"/>
<dbReference type="Pfam" id="PF13517">
    <property type="entry name" value="FG-GAP_3"/>
    <property type="match status" value="1"/>
</dbReference>
<evidence type="ECO:0008006" key="5">
    <source>
        <dbReference type="Google" id="ProtNLM"/>
    </source>
</evidence>
<sequence>MAQHARLRPTVAAVCALAVSAGLVSAVALPGTAAAAPAAAPAGAVIDAPSRFQPRVDEVFVAGEQGFLHREEGRAVEYTEYATGTTRKAENATWWNGTLGAWWSPAARTLELRPLEDEAPSVTIVLPKNQTWQRGHNASTVLTTSRETGGRTVMHLLRGAADGTVTDQEIPLGEGESFVNVLAQTHEAAVIGVRGADAAKRAFLLDYATGTTTPLFAGLASTPSRVTLTDRYVAGWDPSSPQVLTLDRRDLDAPVVRTVVPGPVKTTTRHQMALEIAGDQLLVVHQEAQPDHHVGQPLSAVRIGGGDPVTVLPHAQARLTPAPDGSVLVAGGASASDWAVHRIGAGADGRPTAAPVHALPPVAGTVRGLALAGGRLLTVGTDPVQGLPSLRSYELTTSGTPRVVSGPDTVTRSLGDYKACPDGGPSCASLTALGNGWAAHPSGNGVSVPLGQNASRVIGPMSWERPEIVAATGRHVLVKERGSAKYAVGDLEKFYDSNVIHTFTATAAALWGNKVWKPATAAGTVAAYDVKTKKTAAAVDTGSGCKPTALQAVGRWIYWACGGTKAGVFDQSLGKSVSVPAGGEPSLGDGFLVRATGEDLMVTDFSRGAGTKPATTLLASGVEPGHGIGWAVDPFGGNVAHVDADQRVHITDVPVPRSPVASIESRVEQNFVRAGGKEPWTGHWQLSRPADAWKVTFTDVTRKTVATVSGTARTAASISATWGGLATGGGKPQNGAHTWTVSVKAAGESSYVPVKTGTVQVSGGTAAYRDEQADGRGNVLTVNKNGTLTSHDFPATGVHDKWSRAGWHIKYTYVPFGDLTGDGCNDLLVRNTVGNLYRYDGVCGHPPAKTSTRTSLGGGWEAYNVLTSPGDLTGDGLPDLLARKSSTGDIWVFPGTKAGKLGAGKKIRTGWTYTHVLGAGDLNGDGHGDVLARAKDGTLYRYDGAGDGTLKSRVTVFTKWGSTYTHVLGVGDMTGDGKNDLLVVDNKGVVYRNTGNGKGSFSSRTKITTGWLTYKGIF</sequence>
<protein>
    <recommendedName>
        <fullName evidence="5">FlgD Ig-like domain-containing protein</fullName>
    </recommendedName>
</protein>
<dbReference type="PANTHER" id="PTHR44103">
    <property type="entry name" value="PROPROTEIN CONVERTASE P"/>
    <property type="match status" value="1"/>
</dbReference>
<name>A0A8G1ZQL7_9ACTN</name>
<comment type="caution">
    <text evidence="3">The sequence shown here is derived from an EMBL/GenBank/DDBJ whole genome shotgun (WGS) entry which is preliminary data.</text>
</comment>
<dbReference type="SUPFAM" id="SSF69318">
    <property type="entry name" value="Integrin alpha N-terminal domain"/>
    <property type="match status" value="1"/>
</dbReference>
<dbReference type="SUPFAM" id="SSF63825">
    <property type="entry name" value="YWTD domain"/>
    <property type="match status" value="1"/>
</dbReference>
<dbReference type="AlphaFoldDB" id="A0A8G1ZQL7"/>
<dbReference type="InterPro" id="IPR028994">
    <property type="entry name" value="Integrin_alpha_N"/>
</dbReference>
<dbReference type="RefSeq" id="WP_059214063.1">
    <property type="nucleotide sequence ID" value="NZ_CP108647.1"/>
</dbReference>
<evidence type="ECO:0000313" key="3">
    <source>
        <dbReference type="EMBL" id="RZE22447.1"/>
    </source>
</evidence>
<dbReference type="InterPro" id="IPR013517">
    <property type="entry name" value="FG-GAP"/>
</dbReference>
<dbReference type="PANTHER" id="PTHR44103:SF1">
    <property type="entry name" value="PROPROTEIN CONVERTASE P"/>
    <property type="match status" value="1"/>
</dbReference>
<dbReference type="EMBL" id="PKLL01000017">
    <property type="protein sequence ID" value="RZE22447.1"/>
    <property type="molecule type" value="Genomic_DNA"/>
</dbReference>
<gene>
    <name evidence="3" type="ORF">C0Q92_15055</name>
</gene>